<dbReference type="Gene3D" id="1.10.3130.10">
    <property type="entry name" value="serine acetyltransferase, domain 1"/>
    <property type="match status" value="1"/>
</dbReference>
<dbReference type="PATRIC" id="fig|1411148.3.peg.1883"/>
<dbReference type="CDD" id="cd03354">
    <property type="entry name" value="LbH_SAT"/>
    <property type="match status" value="1"/>
</dbReference>
<evidence type="ECO:0000313" key="5">
    <source>
        <dbReference type="Proteomes" id="UP000018837"/>
    </source>
</evidence>
<keyword evidence="2 4" id="KW-0808">Transferase</keyword>
<dbReference type="PANTHER" id="PTHR42811">
    <property type="entry name" value="SERINE ACETYLTRANSFERASE"/>
    <property type="match status" value="1"/>
</dbReference>
<accession>W2C3R7</accession>
<dbReference type="NCBIfam" id="NF041874">
    <property type="entry name" value="EPS_EpsC"/>
    <property type="match status" value="1"/>
</dbReference>
<organism evidence="4 5">
    <name type="scientific">Tannerella sp. oral taxon BU063 isolate Cell 2</name>
    <dbReference type="NCBI Taxonomy" id="1411148"/>
    <lineage>
        <taxon>Bacteria</taxon>
        <taxon>Pseudomonadati</taxon>
        <taxon>Bacteroidota</taxon>
        <taxon>Bacteroidia</taxon>
        <taxon>Bacteroidales</taxon>
        <taxon>Tannerellaceae</taxon>
        <taxon>Tannerella</taxon>
    </lineage>
</organism>
<dbReference type="EMBL" id="AYUF01000491">
    <property type="protein sequence ID" value="ETK01097.1"/>
    <property type="molecule type" value="Genomic_DNA"/>
</dbReference>
<keyword evidence="1" id="KW-0028">Amino-acid biosynthesis</keyword>
<name>W2C3R7_9BACT</name>
<reference evidence="4 5" key="1">
    <citation type="submission" date="2013-11" db="EMBL/GenBank/DDBJ databases">
        <title>Single cell genomics of uncultured Tannerella BU063 (oral taxon 286).</title>
        <authorList>
            <person name="Beall C.J."/>
            <person name="Campbell A.G."/>
            <person name="Griffen A.L."/>
            <person name="Podar M."/>
            <person name="Leys E.J."/>
        </authorList>
    </citation>
    <scope>NUCLEOTIDE SEQUENCE [LARGE SCALE GENOMIC DNA]</scope>
    <source>
        <strain evidence="4">Cell 2</strain>
    </source>
</reference>
<protein>
    <submittedName>
        <fullName evidence="4">Serine O-acetyltransferase</fullName>
    </submittedName>
</protein>
<dbReference type="GO" id="GO:0008652">
    <property type="term" value="P:amino acid biosynthetic process"/>
    <property type="evidence" value="ECO:0007669"/>
    <property type="project" value="UniProtKB-KW"/>
</dbReference>
<evidence type="ECO:0000256" key="1">
    <source>
        <dbReference type="ARBA" id="ARBA00022605"/>
    </source>
</evidence>
<dbReference type="InterPro" id="IPR053376">
    <property type="entry name" value="Serine_acetyltransferase"/>
</dbReference>
<dbReference type="SUPFAM" id="SSF51161">
    <property type="entry name" value="Trimeric LpxA-like enzymes"/>
    <property type="match status" value="1"/>
</dbReference>
<dbReference type="InterPro" id="IPR011004">
    <property type="entry name" value="Trimer_LpxA-like_sf"/>
</dbReference>
<evidence type="ECO:0000256" key="3">
    <source>
        <dbReference type="ARBA" id="ARBA00023315"/>
    </source>
</evidence>
<keyword evidence="3" id="KW-0012">Acyltransferase</keyword>
<dbReference type="InterPro" id="IPR045304">
    <property type="entry name" value="LbH_SAT"/>
</dbReference>
<evidence type="ECO:0000313" key="4">
    <source>
        <dbReference type="EMBL" id="ETK01097.1"/>
    </source>
</evidence>
<proteinExistence type="predicted"/>
<comment type="caution">
    <text evidence="4">The sequence shown here is derived from an EMBL/GenBank/DDBJ whole genome shotgun (WGS) entry which is preliminary data.</text>
</comment>
<dbReference type="InterPro" id="IPR042122">
    <property type="entry name" value="Ser_AcTrfase_N_sf"/>
</dbReference>
<evidence type="ECO:0000256" key="2">
    <source>
        <dbReference type="ARBA" id="ARBA00022679"/>
    </source>
</evidence>
<sequence length="273" mass="30273">MLRKIFELIDDFAPQPIRIPLDKSELETIARSLFTWMFPVCDELKMINVRSGLMDAAIKLHANIARLIGNPEAEEKTEAFFSRLSGVRERLYKDAACYLRNDPAAKSLEEVIISYPGFFALSIHRIAHELYTLGVPLIPRIFSEYAHSKVGIDIHPGATIGKNLFMDHGTGIVIGETTEIGNNVKIYQGVTLGAIYLEKKLSEVKRHPTVEDNVVIYSGATILGGSTVIGHDSTIGGGAWLTHSVIPYSLVYNKVDVKVKTVKGFEEPINYSI</sequence>
<gene>
    <name evidence="4" type="ORF">N425_11505</name>
</gene>
<dbReference type="AlphaFoldDB" id="W2C3R7"/>
<dbReference type="Gene3D" id="2.160.10.10">
    <property type="entry name" value="Hexapeptide repeat proteins"/>
    <property type="match status" value="1"/>
</dbReference>
<dbReference type="Proteomes" id="UP000018837">
    <property type="component" value="Unassembled WGS sequence"/>
</dbReference>
<dbReference type="GO" id="GO:0016746">
    <property type="term" value="F:acyltransferase activity"/>
    <property type="evidence" value="ECO:0007669"/>
    <property type="project" value="UniProtKB-KW"/>
</dbReference>